<dbReference type="SMART" id="SM01191">
    <property type="entry name" value="ENT"/>
    <property type="match status" value="1"/>
</dbReference>
<evidence type="ECO:0000313" key="6">
    <source>
        <dbReference type="Proteomes" id="UP000077202"/>
    </source>
</evidence>
<dbReference type="InterPro" id="IPR005491">
    <property type="entry name" value="ENT_dom"/>
</dbReference>
<dbReference type="PROSITE" id="PS51138">
    <property type="entry name" value="ENT"/>
    <property type="match status" value="1"/>
</dbReference>
<feature type="region of interest" description="Disordered" evidence="3">
    <location>
        <begin position="120"/>
        <end position="259"/>
    </location>
</feature>
<keyword evidence="6" id="KW-1185">Reference proteome</keyword>
<accession>A0A176VUP1</accession>
<name>A0A176VUP1_MARPO</name>
<feature type="compositionally biased region" description="Pro residues" evidence="3">
    <location>
        <begin position="163"/>
        <end position="174"/>
    </location>
</feature>
<dbReference type="AlphaFoldDB" id="A0A176VUP1"/>
<feature type="compositionally biased region" description="Low complexity" evidence="3">
    <location>
        <begin position="349"/>
        <end position="365"/>
    </location>
</feature>
<feature type="region of interest" description="Disordered" evidence="3">
    <location>
        <begin position="314"/>
        <end position="365"/>
    </location>
</feature>
<gene>
    <name evidence="5" type="ORF">AXG93_2415s1070</name>
</gene>
<feature type="region of interest" description="Disordered" evidence="3">
    <location>
        <begin position="469"/>
        <end position="549"/>
    </location>
</feature>
<evidence type="ECO:0000256" key="3">
    <source>
        <dbReference type="SAM" id="MobiDB-lite"/>
    </source>
</evidence>
<feature type="domain" description="ENT" evidence="4">
    <location>
        <begin position="52"/>
        <end position="142"/>
    </location>
</feature>
<reference evidence="5" key="1">
    <citation type="submission" date="2016-03" db="EMBL/GenBank/DDBJ databases">
        <title>Mechanisms controlling the formation of the plant cell surface in tip-growing cells are functionally conserved among land plants.</title>
        <authorList>
            <person name="Honkanen S."/>
            <person name="Jones V.A."/>
            <person name="Morieri G."/>
            <person name="Champion C."/>
            <person name="Hetherington A.J."/>
            <person name="Kelly S."/>
            <person name="Saint-Marcoux D."/>
            <person name="Proust H."/>
            <person name="Prescott H."/>
            <person name="Dolan L."/>
        </authorList>
    </citation>
    <scope>NUCLEOTIDE SEQUENCE [LARGE SCALE GENOMIC DNA]</scope>
    <source>
        <tissue evidence="5">Whole gametophyte</tissue>
    </source>
</reference>
<organism evidence="5 6">
    <name type="scientific">Marchantia polymorpha subsp. ruderalis</name>
    <dbReference type="NCBI Taxonomy" id="1480154"/>
    <lineage>
        <taxon>Eukaryota</taxon>
        <taxon>Viridiplantae</taxon>
        <taxon>Streptophyta</taxon>
        <taxon>Embryophyta</taxon>
        <taxon>Marchantiophyta</taxon>
        <taxon>Marchantiopsida</taxon>
        <taxon>Marchantiidae</taxon>
        <taxon>Marchantiales</taxon>
        <taxon>Marchantiaceae</taxon>
        <taxon>Marchantia</taxon>
    </lineage>
</organism>
<dbReference type="SUPFAM" id="SSF158639">
    <property type="entry name" value="ENT-like"/>
    <property type="match status" value="1"/>
</dbReference>
<dbReference type="InterPro" id="IPR033485">
    <property type="entry name" value="EMSY-LIKE_plant"/>
</dbReference>
<evidence type="ECO:0000256" key="1">
    <source>
        <dbReference type="ARBA" id="ARBA00004123"/>
    </source>
</evidence>
<dbReference type="SUPFAM" id="SSF63748">
    <property type="entry name" value="Tudor/PWWP/MBT"/>
    <property type="match status" value="1"/>
</dbReference>
<comment type="subcellular location">
    <subcellularLocation>
        <location evidence="1">Nucleus</location>
    </subcellularLocation>
</comment>
<protein>
    <recommendedName>
        <fullName evidence="4">ENT domain-containing protein</fullName>
    </recommendedName>
</protein>
<dbReference type="GO" id="GO:0050832">
    <property type="term" value="P:defense response to fungus"/>
    <property type="evidence" value="ECO:0007669"/>
    <property type="project" value="InterPro"/>
</dbReference>
<comment type="caution">
    <text evidence="5">The sequence shown here is derived from an EMBL/GenBank/DDBJ whole genome shotgun (WGS) entry which is preliminary data.</text>
</comment>
<sequence length="549" mass="58051">MILPVQVVRGAGTDDDLPPSHSNRGARGGGRPSGNGRAAGASVYGRSQPPTADQQIRKLELDAYTAVLRAFGAQSEVITWAKERLMSDLRKELRVPDEQHRELLGRVAGDDTLRQIREWRPVDESAPPPSAPPPVLLDPSPSPAVSQSRKKQKTTHVAQVTTPLPPPPPPPVLKPAPSAAPAVPSPAPSKRGVPVGPRGKKSKMGRQPPVVAASTPKAPVGVPASGRNSNLGRGPAPGRSGAGAEAASDSYLGKRVKTRWPDDNTFYEAVITDYDQEKGKHALVYDMGTAQETWEWVNLKEMSKGDMKWVEGPPISLVNKPSGPPASVGRGGGRGMKRGGSARGGSVAGAGRARGSARGQPPAATAAIVPVAQTRSWRGAPGAENGLERKGSRTLQIPIIDPLLKELVPKAVFSQAENLDEIVDIEKLENLKRKAKAQEEALRAALVELGESSEEAESGKVIKDVDLSFFSDDGAHGPSSHTRSVDRERVNRSRQDSRDRREDTDEEEDTAGDGRGEGSDGEPVVGEGGGASDGEHHGAEEGEEDDEDG</sequence>
<proteinExistence type="predicted"/>
<dbReference type="Gene3D" id="2.30.30.140">
    <property type="match status" value="1"/>
</dbReference>
<dbReference type="InterPro" id="IPR036142">
    <property type="entry name" value="ENT_dom-like_sf"/>
</dbReference>
<evidence type="ECO:0000313" key="5">
    <source>
        <dbReference type="EMBL" id="OAE24528.1"/>
    </source>
</evidence>
<feature type="compositionally biased region" description="Basic and acidic residues" evidence="3">
    <location>
        <begin position="483"/>
        <end position="503"/>
    </location>
</feature>
<evidence type="ECO:0000256" key="2">
    <source>
        <dbReference type="ARBA" id="ARBA00023242"/>
    </source>
</evidence>
<dbReference type="PANTHER" id="PTHR33432">
    <property type="entry name" value="PROTEIN EMSY-LIKE 4"/>
    <property type="match status" value="1"/>
</dbReference>
<dbReference type="Gene3D" id="1.10.1240.40">
    <property type="entry name" value="ENT domain"/>
    <property type="match status" value="1"/>
</dbReference>
<keyword evidence="2" id="KW-0539">Nucleus</keyword>
<dbReference type="PANTHER" id="PTHR33432:SF22">
    <property type="entry name" value="OS10G0436850 PROTEIN"/>
    <property type="match status" value="1"/>
</dbReference>
<dbReference type="Pfam" id="PF03735">
    <property type="entry name" value="ENT"/>
    <property type="match status" value="1"/>
</dbReference>
<dbReference type="Proteomes" id="UP000077202">
    <property type="component" value="Unassembled WGS sequence"/>
</dbReference>
<feature type="compositionally biased region" description="Low complexity" evidence="3">
    <location>
        <begin position="232"/>
        <end position="248"/>
    </location>
</feature>
<dbReference type="EMBL" id="LVLJ01002571">
    <property type="protein sequence ID" value="OAE24528.1"/>
    <property type="molecule type" value="Genomic_DNA"/>
</dbReference>
<dbReference type="CDD" id="cd20404">
    <property type="entry name" value="Tudor_Agenet_AtEML-like"/>
    <property type="match status" value="1"/>
</dbReference>
<feature type="region of interest" description="Disordered" evidence="3">
    <location>
        <begin position="9"/>
        <end position="54"/>
    </location>
</feature>
<dbReference type="GO" id="GO:0005634">
    <property type="term" value="C:nucleus"/>
    <property type="evidence" value="ECO:0007669"/>
    <property type="project" value="UniProtKB-SubCell"/>
</dbReference>
<feature type="compositionally biased region" description="Pro residues" evidence="3">
    <location>
        <begin position="126"/>
        <end position="142"/>
    </location>
</feature>
<evidence type="ECO:0000259" key="4">
    <source>
        <dbReference type="PROSITE" id="PS51138"/>
    </source>
</evidence>